<evidence type="ECO:0000313" key="6">
    <source>
        <dbReference type="Proteomes" id="UP001310890"/>
    </source>
</evidence>
<feature type="compositionally biased region" description="Acidic residues" evidence="3">
    <location>
        <begin position="446"/>
        <end position="464"/>
    </location>
</feature>
<dbReference type="GO" id="GO:0051087">
    <property type="term" value="F:protein-folding chaperone binding"/>
    <property type="evidence" value="ECO:0007669"/>
    <property type="project" value="InterPro"/>
</dbReference>
<dbReference type="SMART" id="SM00264">
    <property type="entry name" value="BAG"/>
    <property type="match status" value="1"/>
</dbReference>
<accession>A0AAN7YMZ7</accession>
<dbReference type="GO" id="GO:0005829">
    <property type="term" value="C:cytosol"/>
    <property type="evidence" value="ECO:0007669"/>
    <property type="project" value="TreeGrafter"/>
</dbReference>
<dbReference type="GO" id="GO:0000774">
    <property type="term" value="F:adenyl-nucleotide exchange factor activity"/>
    <property type="evidence" value="ECO:0007669"/>
    <property type="project" value="TreeGrafter"/>
</dbReference>
<evidence type="ECO:0000259" key="4">
    <source>
        <dbReference type="PROSITE" id="PS51035"/>
    </source>
</evidence>
<feature type="compositionally biased region" description="Polar residues" evidence="3">
    <location>
        <begin position="491"/>
        <end position="510"/>
    </location>
</feature>
<keyword evidence="2" id="KW-0175">Coiled coil</keyword>
<dbReference type="PANTHER" id="PTHR12329">
    <property type="entry name" value="BCL2-ASSOCIATED ATHANOGENE"/>
    <property type="match status" value="1"/>
</dbReference>
<feature type="region of interest" description="Disordered" evidence="3">
    <location>
        <begin position="439"/>
        <end position="521"/>
    </location>
</feature>
<feature type="compositionally biased region" description="Basic residues" evidence="3">
    <location>
        <begin position="473"/>
        <end position="487"/>
    </location>
</feature>
<proteinExistence type="predicted"/>
<dbReference type="InterPro" id="IPR003103">
    <property type="entry name" value="BAG_domain"/>
</dbReference>
<dbReference type="AlphaFoldDB" id="A0AAN7YMZ7"/>
<dbReference type="GO" id="GO:0050821">
    <property type="term" value="P:protein stabilization"/>
    <property type="evidence" value="ECO:0007669"/>
    <property type="project" value="TreeGrafter"/>
</dbReference>
<feature type="coiled-coil region" evidence="2">
    <location>
        <begin position="159"/>
        <end position="189"/>
    </location>
</feature>
<keyword evidence="1" id="KW-0143">Chaperone</keyword>
<dbReference type="GO" id="GO:0016020">
    <property type="term" value="C:membrane"/>
    <property type="evidence" value="ECO:0007669"/>
    <property type="project" value="TreeGrafter"/>
</dbReference>
<evidence type="ECO:0000313" key="5">
    <source>
        <dbReference type="EMBL" id="KAK5110086.1"/>
    </source>
</evidence>
<dbReference type="InterPro" id="IPR039773">
    <property type="entry name" value="BAG_chaperone_regulator"/>
</dbReference>
<name>A0AAN7YMZ7_9PEZI</name>
<organism evidence="5 6">
    <name type="scientific">Meristemomyces frigidus</name>
    <dbReference type="NCBI Taxonomy" id="1508187"/>
    <lineage>
        <taxon>Eukaryota</taxon>
        <taxon>Fungi</taxon>
        <taxon>Dikarya</taxon>
        <taxon>Ascomycota</taxon>
        <taxon>Pezizomycotina</taxon>
        <taxon>Dothideomycetes</taxon>
        <taxon>Dothideomycetidae</taxon>
        <taxon>Mycosphaerellales</taxon>
        <taxon>Teratosphaeriaceae</taxon>
        <taxon>Meristemomyces</taxon>
    </lineage>
</organism>
<sequence length="606" mass="67069">MAEQANKRKSSQTGASAAERRTSKPLQSSQVQSNMEHTTCPLYDLDPIDIVPNSTSYNLKGRLSDSGEHKPKLMDAMPPIIVGKVPGPTNEEQRRREELAANGTLPVLDLRDAAVYDEGHFERSLERGGPPRHPPPREVNQEIWKKQQEVAEKQLKAQAQLGDENQKMLEEQKEVLEKEVKAQRQLNEMNRVVEQRLSTAQAHTASLCYIYANVASLNFSSLLPFGVHLNSALAAIDHFFSFPTNSPSTTTDGQPRDNTLLTHLTDFLTTRTSLESTSIVLAFCTFLVLAMSWATRFNNLGRFSPFTRSPPPGNSKVSDADFSYITAEDLRRHGAEGVPVPAGSTIGGYDASGVPPRDTDALIMRNKRKDVTVHFPAYSIDNGNLTIGDVRDMVAKKMGTSDPRRIKLLYRGKNLKDDSRPAKAEGLRHESELLCTVAESLPSADGSEDDDDEDGIDGEGEDGGADGGASEARKRRNRGKKSKKRNKRMDAQTSGTSTPSLQPNTQQPSRAPSPKPTTPIGKIDALRDKLHRDFLPEVRQFLDHPPADRAKKDFDHKRLSETILAQILLKLDAVETEGDPDARAARKELVRETQAYLNELDAEVKR</sequence>
<dbReference type="Gene3D" id="1.20.58.120">
    <property type="entry name" value="BAG domain"/>
    <property type="match status" value="1"/>
</dbReference>
<dbReference type="SUPFAM" id="SSF63491">
    <property type="entry name" value="BAG domain"/>
    <property type="match status" value="1"/>
</dbReference>
<dbReference type="CDD" id="cd17039">
    <property type="entry name" value="Ubl_ubiquitin_like"/>
    <property type="match status" value="1"/>
</dbReference>
<dbReference type="GO" id="GO:0005634">
    <property type="term" value="C:nucleus"/>
    <property type="evidence" value="ECO:0007669"/>
    <property type="project" value="TreeGrafter"/>
</dbReference>
<evidence type="ECO:0000256" key="2">
    <source>
        <dbReference type="SAM" id="Coils"/>
    </source>
</evidence>
<feature type="region of interest" description="Disordered" evidence="3">
    <location>
        <begin position="1"/>
        <end position="35"/>
    </location>
</feature>
<reference evidence="5" key="1">
    <citation type="submission" date="2023-08" db="EMBL/GenBank/DDBJ databases">
        <title>Black Yeasts Isolated from many extreme environments.</title>
        <authorList>
            <person name="Coleine C."/>
            <person name="Stajich J.E."/>
            <person name="Selbmann L."/>
        </authorList>
    </citation>
    <scope>NUCLEOTIDE SEQUENCE</scope>
    <source>
        <strain evidence="5">CCFEE 5401</strain>
    </source>
</reference>
<dbReference type="SUPFAM" id="SSF54236">
    <property type="entry name" value="Ubiquitin-like"/>
    <property type="match status" value="1"/>
</dbReference>
<evidence type="ECO:0000256" key="1">
    <source>
        <dbReference type="ARBA" id="ARBA00023186"/>
    </source>
</evidence>
<dbReference type="InterPro" id="IPR029071">
    <property type="entry name" value="Ubiquitin-like_domsf"/>
</dbReference>
<comment type="caution">
    <text evidence="5">The sequence shown here is derived from an EMBL/GenBank/DDBJ whole genome shotgun (WGS) entry which is preliminary data.</text>
</comment>
<dbReference type="Pfam" id="PF02179">
    <property type="entry name" value="BAG"/>
    <property type="match status" value="1"/>
</dbReference>
<dbReference type="Gene3D" id="3.10.20.90">
    <property type="entry name" value="Phosphatidylinositol 3-kinase Catalytic Subunit, Chain A, domain 1"/>
    <property type="match status" value="1"/>
</dbReference>
<dbReference type="InterPro" id="IPR036533">
    <property type="entry name" value="BAG_dom_sf"/>
</dbReference>
<dbReference type="Proteomes" id="UP001310890">
    <property type="component" value="Unassembled WGS sequence"/>
</dbReference>
<evidence type="ECO:0000256" key="3">
    <source>
        <dbReference type="SAM" id="MobiDB-lite"/>
    </source>
</evidence>
<feature type="domain" description="BAG" evidence="4">
    <location>
        <begin position="535"/>
        <end position="604"/>
    </location>
</feature>
<dbReference type="PANTHER" id="PTHR12329:SF16">
    <property type="entry name" value="BAG FAMILY MOLECULAR CHAPERONE REGULATOR 1"/>
    <property type="match status" value="1"/>
</dbReference>
<gene>
    <name evidence="5" type="ORF">LTR62_006331</name>
</gene>
<dbReference type="PROSITE" id="PS51035">
    <property type="entry name" value="BAG"/>
    <property type="match status" value="1"/>
</dbReference>
<dbReference type="EMBL" id="JAVRRL010000054">
    <property type="protein sequence ID" value="KAK5110086.1"/>
    <property type="molecule type" value="Genomic_DNA"/>
</dbReference>
<feature type="compositionally biased region" description="Polar residues" evidence="3">
    <location>
        <begin position="24"/>
        <end position="35"/>
    </location>
</feature>
<protein>
    <recommendedName>
        <fullName evidence="4">BAG domain-containing protein</fullName>
    </recommendedName>
</protein>